<accession>A0A7J0EN67</accession>
<comment type="caution">
    <text evidence="1">The sequence shown here is derived from an EMBL/GenBank/DDBJ whole genome shotgun (WGS) entry which is preliminary data.</text>
</comment>
<gene>
    <name evidence="1" type="ORF">Acr_05g0015630</name>
</gene>
<name>A0A7J0EN67_9ERIC</name>
<dbReference type="AlphaFoldDB" id="A0A7J0EN67"/>
<evidence type="ECO:0000313" key="2">
    <source>
        <dbReference type="Proteomes" id="UP000585474"/>
    </source>
</evidence>
<keyword evidence="2" id="KW-1185">Reference proteome</keyword>
<dbReference type="Proteomes" id="UP000585474">
    <property type="component" value="Unassembled WGS sequence"/>
</dbReference>
<organism evidence="1 2">
    <name type="scientific">Actinidia rufa</name>
    <dbReference type="NCBI Taxonomy" id="165716"/>
    <lineage>
        <taxon>Eukaryota</taxon>
        <taxon>Viridiplantae</taxon>
        <taxon>Streptophyta</taxon>
        <taxon>Embryophyta</taxon>
        <taxon>Tracheophyta</taxon>
        <taxon>Spermatophyta</taxon>
        <taxon>Magnoliopsida</taxon>
        <taxon>eudicotyledons</taxon>
        <taxon>Gunneridae</taxon>
        <taxon>Pentapetalae</taxon>
        <taxon>asterids</taxon>
        <taxon>Ericales</taxon>
        <taxon>Actinidiaceae</taxon>
        <taxon>Actinidia</taxon>
    </lineage>
</organism>
<sequence length="181" mass="20751">MRFETEASSHCERIGGNQDEKCFGSVNCAKYSILGRKRPRIEFMEHETKIPNSKCSYNSGVNCSRSDDRIQVLQQQRNREGEQRIDYLGTENCVPALSELALSEGVSKSFTQDDEAEFWRDLTPILETFLDEDFGGKLWSESKTKQMGDPQVLLQDWKMYVQVILGRIEELLQMPATLSRG</sequence>
<evidence type="ECO:0000313" key="1">
    <source>
        <dbReference type="EMBL" id="GFY87924.1"/>
    </source>
</evidence>
<proteinExistence type="predicted"/>
<reference evidence="1 2" key="1">
    <citation type="submission" date="2019-07" db="EMBL/GenBank/DDBJ databases">
        <title>De Novo Assembly of kiwifruit Actinidia rufa.</title>
        <authorList>
            <person name="Sugita-Konishi S."/>
            <person name="Sato K."/>
            <person name="Mori E."/>
            <person name="Abe Y."/>
            <person name="Kisaki G."/>
            <person name="Hamano K."/>
            <person name="Suezawa K."/>
            <person name="Otani M."/>
            <person name="Fukuda T."/>
            <person name="Manabe T."/>
            <person name="Gomi K."/>
            <person name="Tabuchi M."/>
            <person name="Akimitsu K."/>
            <person name="Kataoka I."/>
        </authorList>
    </citation>
    <scope>NUCLEOTIDE SEQUENCE [LARGE SCALE GENOMIC DNA]</scope>
    <source>
        <strain evidence="2">cv. Fuchu</strain>
    </source>
</reference>
<protein>
    <submittedName>
        <fullName evidence="1">Uncharacterized protein</fullName>
    </submittedName>
</protein>
<dbReference type="EMBL" id="BJWL01000005">
    <property type="protein sequence ID" value="GFY87924.1"/>
    <property type="molecule type" value="Genomic_DNA"/>
</dbReference>